<evidence type="ECO:0000256" key="8">
    <source>
        <dbReference type="ARBA" id="ARBA00023163"/>
    </source>
</evidence>
<dbReference type="GO" id="GO:0009267">
    <property type="term" value="P:cellular response to starvation"/>
    <property type="evidence" value="ECO:0007669"/>
    <property type="project" value="TreeGrafter"/>
</dbReference>
<dbReference type="EMBL" id="PEDP01002618">
    <property type="protein sequence ID" value="POS82551.1"/>
    <property type="molecule type" value="Genomic_DNA"/>
</dbReference>
<dbReference type="Proteomes" id="UP000237438">
    <property type="component" value="Unassembled WGS sequence"/>
</dbReference>
<dbReference type="PROSITE" id="PS50048">
    <property type="entry name" value="ZN2_CY6_FUNGAL_2"/>
    <property type="match status" value="1"/>
</dbReference>
<gene>
    <name evidence="12" type="ORF">EPUL_006020</name>
</gene>
<keyword evidence="6" id="KW-0805">Transcription regulation</keyword>
<keyword evidence="7" id="KW-0238">DNA-binding</keyword>
<keyword evidence="9" id="KW-0539">Nucleus</keyword>
<keyword evidence="4" id="KW-0479">Metal-binding</keyword>
<feature type="region of interest" description="Disordered" evidence="10">
    <location>
        <begin position="185"/>
        <end position="214"/>
    </location>
</feature>
<evidence type="ECO:0000256" key="5">
    <source>
        <dbReference type="ARBA" id="ARBA00022833"/>
    </source>
</evidence>
<evidence type="ECO:0000256" key="1">
    <source>
        <dbReference type="ARBA" id="ARBA00004123"/>
    </source>
</evidence>
<dbReference type="STRING" id="225359.A0A2S4PKJ6"/>
<dbReference type="GO" id="GO:0008270">
    <property type="term" value="F:zinc ion binding"/>
    <property type="evidence" value="ECO:0007669"/>
    <property type="project" value="InterPro"/>
</dbReference>
<feature type="compositionally biased region" description="Basic and acidic residues" evidence="10">
    <location>
        <begin position="106"/>
        <end position="115"/>
    </location>
</feature>
<dbReference type="PANTHER" id="PTHR47659">
    <property type="entry name" value="ZN(II)2CYS6 TRANSCRIPTION FACTOR (EUROFUNG)-RELATED"/>
    <property type="match status" value="1"/>
</dbReference>
<feature type="compositionally biased region" description="Polar residues" evidence="10">
    <location>
        <begin position="403"/>
        <end position="440"/>
    </location>
</feature>
<evidence type="ECO:0000256" key="3">
    <source>
        <dbReference type="ARBA" id="ARBA00022432"/>
    </source>
</evidence>
<feature type="compositionally biased region" description="Polar residues" evidence="10">
    <location>
        <begin position="704"/>
        <end position="732"/>
    </location>
</feature>
<evidence type="ECO:0000259" key="11">
    <source>
        <dbReference type="PROSITE" id="PS50048"/>
    </source>
</evidence>
<dbReference type="InterPro" id="IPR036864">
    <property type="entry name" value="Zn2-C6_fun-type_DNA-bd_sf"/>
</dbReference>
<comment type="subcellular location">
    <subcellularLocation>
        <location evidence="1">Nucleus</location>
    </subcellularLocation>
</comment>
<dbReference type="SUPFAM" id="SSF57701">
    <property type="entry name" value="Zn2/Cys6 DNA-binding domain"/>
    <property type="match status" value="1"/>
</dbReference>
<dbReference type="SMART" id="SM00066">
    <property type="entry name" value="GAL4"/>
    <property type="match status" value="1"/>
</dbReference>
<feature type="region of interest" description="Disordered" evidence="10">
    <location>
        <begin position="39"/>
        <end position="118"/>
    </location>
</feature>
<dbReference type="Pfam" id="PF24990">
    <property type="entry name" value="PAS_13"/>
    <property type="match status" value="1"/>
</dbReference>
<dbReference type="OrthoDB" id="2538135at2759"/>
<evidence type="ECO:0000256" key="7">
    <source>
        <dbReference type="ARBA" id="ARBA00023125"/>
    </source>
</evidence>
<dbReference type="InterPro" id="IPR050335">
    <property type="entry name" value="ERT1_acuK_gluconeogen_tf"/>
</dbReference>
<dbReference type="Gene3D" id="4.10.240.10">
    <property type="entry name" value="Zn(2)-C6 fungal-type DNA-binding domain"/>
    <property type="match status" value="1"/>
</dbReference>
<feature type="non-terminal residue" evidence="12">
    <location>
        <position position="787"/>
    </location>
</feature>
<feature type="region of interest" description="Disordered" evidence="10">
    <location>
        <begin position="608"/>
        <end position="637"/>
    </location>
</feature>
<proteinExistence type="inferred from homology"/>
<sequence>MLGATNMEGDYDVSVKASEGERIDQHYYHRHRQDLIETEAAANTNTTDDDNDNDSNEDDDENNYSNDNTVEDSHDGDDQDEMTENNMKSESDENGPNMHVGTPSKLKLDSKDPLRPRRKKARRACYACQRAHLTCGDERPCQRCIKRGLADVCQDGIRKKAKYLHDAPPDALRPVLGPYYKSNFNQSTNHGRLASSNNNSMTRDNSNSSPNITTNARMSSIFSLQGTPSYPVFNQSNSIPPSLQTRISINNQKSSLSAPFNHQNTSIQNISLPPQQISPSDPQQGSFNTTAALLDPSNPAFYGFDLESLNFGNHYGALEFGILGHMSSGVDEVSLKDQASFMSVQGLGEVNFSDNNIYGESMSNCNQIYQNDLMNYGNMAENQIFSSQPDLQHAYAIAAGSQSQYSPSTDASSSANGTYENSPINTSFTPNSTSYTSTPKSLKPTKSRPAGSSGRLGFGSNLLRKRSRDSSFIYDSVQEPYPYTTGFHNLTAFLQRRFSSTETFRIAKSLASIRPSFISCMKTLNRQDLIFMEKCFQRTLFEYEGFMHNCCTPTIVCRRTGEITAVNQEFSMMTGWRKEVLLGKEPNFNINTGKSAVVKTGENTSVARQKAAFTTSRTTQTEAPKNNTSEQPNKDATGLHHPVLLAELMDVDDVIEFYQDFARLAFNDSRGSIMSRCKLLKYMDRETQCGEKSKSQSPEIPATIANSSTPSDLRTQDPRSNSDNNAATSINSKQKADLISGADCASDYGLRELNGSSSFERDGKLDCCYCWTVKRDVFDIPMMIILN</sequence>
<dbReference type="PANTHER" id="PTHR47659:SF1">
    <property type="entry name" value="TRANSCRIPTION ACTIVATOR OF GLUCONEOGENESIS ERT1"/>
    <property type="match status" value="1"/>
</dbReference>
<protein>
    <recommendedName>
        <fullName evidence="11">Zn(2)-C6 fungal-type domain-containing protein</fullName>
    </recommendedName>
</protein>
<evidence type="ECO:0000256" key="2">
    <source>
        <dbReference type="ARBA" id="ARBA00010855"/>
    </source>
</evidence>
<evidence type="ECO:0000256" key="6">
    <source>
        <dbReference type="ARBA" id="ARBA00023015"/>
    </source>
</evidence>
<feature type="region of interest" description="Disordered" evidence="10">
    <location>
        <begin position="403"/>
        <end position="460"/>
    </location>
</feature>
<evidence type="ECO:0000256" key="4">
    <source>
        <dbReference type="ARBA" id="ARBA00022723"/>
    </source>
</evidence>
<keyword evidence="3" id="KW-0312">Gluconeogenesis</keyword>
<feature type="compositionally biased region" description="Polar residues" evidence="10">
    <location>
        <begin position="608"/>
        <end position="631"/>
    </location>
</feature>
<evidence type="ECO:0000256" key="9">
    <source>
        <dbReference type="ARBA" id="ARBA00023242"/>
    </source>
</evidence>
<name>A0A2S4PKJ6_9PEZI</name>
<feature type="region of interest" description="Disordered" evidence="10">
    <location>
        <begin position="689"/>
        <end position="732"/>
    </location>
</feature>
<dbReference type="InterPro" id="IPR001138">
    <property type="entry name" value="Zn2Cys6_DnaBD"/>
</dbReference>
<reference evidence="12 13" key="1">
    <citation type="submission" date="2017-10" db="EMBL/GenBank/DDBJ databases">
        <title>Development of genomic resources for the powdery mildew, Erysiphe pulchra.</title>
        <authorList>
            <person name="Wadl P.A."/>
            <person name="Mack B.M."/>
            <person name="Moore G."/>
            <person name="Beltz S.B."/>
        </authorList>
    </citation>
    <scope>NUCLEOTIDE SEQUENCE [LARGE SCALE GENOMIC DNA]</scope>
    <source>
        <strain evidence="12">Cflorida</strain>
    </source>
</reference>
<dbReference type="GO" id="GO:0000977">
    <property type="term" value="F:RNA polymerase II transcription regulatory region sequence-specific DNA binding"/>
    <property type="evidence" value="ECO:0007669"/>
    <property type="project" value="TreeGrafter"/>
</dbReference>
<evidence type="ECO:0000256" key="10">
    <source>
        <dbReference type="SAM" id="MobiDB-lite"/>
    </source>
</evidence>
<dbReference type="GO" id="GO:0000981">
    <property type="term" value="F:DNA-binding transcription factor activity, RNA polymerase II-specific"/>
    <property type="evidence" value="ECO:0007669"/>
    <property type="project" value="InterPro"/>
</dbReference>
<accession>A0A2S4PKJ6</accession>
<comment type="caution">
    <text evidence="12">The sequence shown here is derived from an EMBL/GenBank/DDBJ whole genome shotgun (WGS) entry which is preliminary data.</text>
</comment>
<feature type="compositionally biased region" description="Acidic residues" evidence="10">
    <location>
        <begin position="47"/>
        <end position="62"/>
    </location>
</feature>
<dbReference type="InterPro" id="IPR056751">
    <property type="entry name" value="PAS_13"/>
</dbReference>
<organism evidence="12 13">
    <name type="scientific">Erysiphe pulchra</name>
    <dbReference type="NCBI Taxonomy" id="225359"/>
    <lineage>
        <taxon>Eukaryota</taxon>
        <taxon>Fungi</taxon>
        <taxon>Dikarya</taxon>
        <taxon>Ascomycota</taxon>
        <taxon>Pezizomycotina</taxon>
        <taxon>Leotiomycetes</taxon>
        <taxon>Erysiphales</taxon>
        <taxon>Erysiphaceae</taxon>
        <taxon>Erysiphe</taxon>
    </lineage>
</organism>
<feature type="domain" description="Zn(2)-C6 fungal-type" evidence="11">
    <location>
        <begin position="124"/>
        <end position="153"/>
    </location>
</feature>
<dbReference type="GO" id="GO:0006094">
    <property type="term" value="P:gluconeogenesis"/>
    <property type="evidence" value="ECO:0007669"/>
    <property type="project" value="UniProtKB-KW"/>
</dbReference>
<dbReference type="AlphaFoldDB" id="A0A2S4PKJ6"/>
<comment type="similarity">
    <text evidence="2">Belongs to the ERT1/acuK family.</text>
</comment>
<keyword evidence="5" id="KW-0862">Zinc</keyword>
<evidence type="ECO:0000313" key="13">
    <source>
        <dbReference type="Proteomes" id="UP000237438"/>
    </source>
</evidence>
<feature type="compositionally biased region" description="Acidic residues" evidence="10">
    <location>
        <begin position="74"/>
        <end position="83"/>
    </location>
</feature>
<dbReference type="CDD" id="cd00067">
    <property type="entry name" value="GAL4"/>
    <property type="match status" value="1"/>
</dbReference>
<evidence type="ECO:0000313" key="12">
    <source>
        <dbReference type="EMBL" id="POS82551.1"/>
    </source>
</evidence>
<keyword evidence="13" id="KW-1185">Reference proteome</keyword>
<keyword evidence="8" id="KW-0804">Transcription</keyword>
<dbReference type="GO" id="GO:0005634">
    <property type="term" value="C:nucleus"/>
    <property type="evidence" value="ECO:0007669"/>
    <property type="project" value="UniProtKB-SubCell"/>
</dbReference>